<organism evidence="5 6">
    <name type="scientific">Bondarzewia mesenterica</name>
    <dbReference type="NCBI Taxonomy" id="1095465"/>
    <lineage>
        <taxon>Eukaryota</taxon>
        <taxon>Fungi</taxon>
        <taxon>Dikarya</taxon>
        <taxon>Basidiomycota</taxon>
        <taxon>Agaricomycotina</taxon>
        <taxon>Agaricomycetes</taxon>
        <taxon>Russulales</taxon>
        <taxon>Bondarzewiaceae</taxon>
        <taxon>Bondarzewia</taxon>
    </lineage>
</organism>
<sequence length="331" mass="37083">MPAPSLSPSFHDPIPEIPDDVLRVLVTGFGPFFRYRENASWLAAKPLNNVILDLEPPPDRMIEDVLPGFECSGGYVKKRPRWVHITSLQLPLTYQAVLDIAPGLQARPPILPPSNDPMHLLTPPPETGYNFVFHLGLAGRGPLRMERLGHRIGYRMKDTTGMHAPIVDYMPDPPPLEQSQTEVLENAARLAALMGPRLAESAMDVVHSPLDAVTDSPTRGFGKGYEMFADDVFAAIDVEKLVHDLKEDGLDCPTMQNIYSSMDAGHYVNDFLYYCSLCEAKRAVMKHDRQGMTRVLFMHCPPADQPFTTQEVIEAVKKIICWVCRSEDFTR</sequence>
<dbReference type="InterPro" id="IPR036440">
    <property type="entry name" value="Peptidase_C15-like_sf"/>
</dbReference>
<evidence type="ECO:0000256" key="2">
    <source>
        <dbReference type="ARBA" id="ARBA00022670"/>
    </source>
</evidence>
<evidence type="ECO:0000313" key="5">
    <source>
        <dbReference type="EMBL" id="THH17730.1"/>
    </source>
</evidence>
<evidence type="ECO:0000256" key="4">
    <source>
        <dbReference type="ARBA" id="ARBA00022807"/>
    </source>
</evidence>
<dbReference type="GO" id="GO:0008234">
    <property type="term" value="F:cysteine-type peptidase activity"/>
    <property type="evidence" value="ECO:0007669"/>
    <property type="project" value="UniProtKB-KW"/>
</dbReference>
<evidence type="ECO:0000256" key="3">
    <source>
        <dbReference type="ARBA" id="ARBA00022801"/>
    </source>
</evidence>
<dbReference type="EMBL" id="SGPL01000099">
    <property type="protein sequence ID" value="THH17730.1"/>
    <property type="molecule type" value="Genomic_DNA"/>
</dbReference>
<keyword evidence="3" id="KW-0378">Hydrolase</keyword>
<keyword evidence="6" id="KW-1185">Reference proteome</keyword>
<reference evidence="5 6" key="1">
    <citation type="submission" date="2019-02" db="EMBL/GenBank/DDBJ databases">
        <title>Genome sequencing of the rare red list fungi Bondarzewia mesenterica.</title>
        <authorList>
            <person name="Buettner E."/>
            <person name="Kellner H."/>
        </authorList>
    </citation>
    <scope>NUCLEOTIDE SEQUENCE [LARGE SCALE GENOMIC DNA]</scope>
    <source>
        <strain evidence="5 6">DSM 108281</strain>
    </source>
</reference>
<dbReference type="Gene3D" id="3.40.630.20">
    <property type="entry name" value="Peptidase C15, pyroglutamyl peptidase I-like"/>
    <property type="match status" value="1"/>
</dbReference>
<keyword evidence="2" id="KW-0645">Protease</keyword>
<comment type="similarity">
    <text evidence="1">Belongs to the peptidase C15 family.</text>
</comment>
<evidence type="ECO:0000313" key="6">
    <source>
        <dbReference type="Proteomes" id="UP000310158"/>
    </source>
</evidence>
<dbReference type="PANTHER" id="PTHR23402:SF1">
    <property type="entry name" value="PYROGLUTAMYL-PEPTIDASE I"/>
    <property type="match status" value="1"/>
</dbReference>
<gene>
    <name evidence="5" type="ORF">EW146_g3146</name>
</gene>
<dbReference type="Proteomes" id="UP000310158">
    <property type="component" value="Unassembled WGS sequence"/>
</dbReference>
<name>A0A4S4M4E0_9AGAM</name>
<dbReference type="InterPro" id="IPR016125">
    <property type="entry name" value="Peptidase_C15-like"/>
</dbReference>
<dbReference type="OrthoDB" id="407146at2759"/>
<accession>A0A4S4M4E0</accession>
<dbReference type="AlphaFoldDB" id="A0A4S4M4E0"/>
<proteinExistence type="inferred from homology"/>
<comment type="caution">
    <text evidence="5">The sequence shown here is derived from an EMBL/GenBank/DDBJ whole genome shotgun (WGS) entry which is preliminary data.</text>
</comment>
<keyword evidence="4" id="KW-0788">Thiol protease</keyword>
<dbReference type="GO" id="GO:0006508">
    <property type="term" value="P:proteolysis"/>
    <property type="evidence" value="ECO:0007669"/>
    <property type="project" value="UniProtKB-KW"/>
</dbReference>
<evidence type="ECO:0008006" key="7">
    <source>
        <dbReference type="Google" id="ProtNLM"/>
    </source>
</evidence>
<evidence type="ECO:0000256" key="1">
    <source>
        <dbReference type="ARBA" id="ARBA00006641"/>
    </source>
</evidence>
<protein>
    <recommendedName>
        <fullName evidence="7">Peptidase C15, pyroglutamyl peptidase I-like protein</fullName>
    </recommendedName>
</protein>
<dbReference type="SUPFAM" id="SSF53182">
    <property type="entry name" value="Pyrrolidone carboxyl peptidase (pyroglutamate aminopeptidase)"/>
    <property type="match status" value="1"/>
</dbReference>
<dbReference type="PANTHER" id="PTHR23402">
    <property type="entry name" value="PROTEASE FAMILY C15 PYROGLUTAMYL-PEPTIDASE I-RELATED"/>
    <property type="match status" value="1"/>
</dbReference>